<dbReference type="CDD" id="cd09917">
    <property type="entry name" value="F-box_SF"/>
    <property type="match status" value="1"/>
</dbReference>
<accession>A0A164NSA7</accession>
<protein>
    <recommendedName>
        <fullName evidence="1">F-box domain-containing protein</fullName>
    </recommendedName>
</protein>
<dbReference type="Gene3D" id="1.20.1280.50">
    <property type="match status" value="1"/>
</dbReference>
<evidence type="ECO:0000259" key="1">
    <source>
        <dbReference type="PROSITE" id="PS50181"/>
    </source>
</evidence>
<dbReference type="Pfam" id="PF00646">
    <property type="entry name" value="F-box"/>
    <property type="match status" value="1"/>
</dbReference>
<dbReference type="EMBL" id="KV419441">
    <property type="protein sequence ID" value="KZS87989.1"/>
    <property type="molecule type" value="Genomic_DNA"/>
</dbReference>
<dbReference type="SUPFAM" id="SSF81383">
    <property type="entry name" value="F-box domain"/>
    <property type="match status" value="1"/>
</dbReference>
<name>A0A164NSA7_9AGAM</name>
<dbReference type="AlphaFoldDB" id="A0A164NSA7"/>
<evidence type="ECO:0000313" key="2">
    <source>
        <dbReference type="EMBL" id="KZS87989.1"/>
    </source>
</evidence>
<dbReference type="InterPro" id="IPR036047">
    <property type="entry name" value="F-box-like_dom_sf"/>
</dbReference>
<sequence>MGSWDEPCLVCGIAGSGGPSSLLPKYALDKLVEALVKEVKEVLPDAKEEELATIIKDGLTASFSEHDRELEYVPKWKPKGLGDWIGFKRFIAVGYLEDPFHYPSKPLSNIRNGRNVEVRKVYGDDSGNFQIWIKPKPPVPEGEEEEFPAFDPNRPYVEEYPETNEIGEYVDTPCSVRNGTHFNLAVSEGCYHYLQAWLDWNSFPPRSEGFPNDPERLSFAGELYEIVNSQKNGRSIESLGTLPDINYGDILATVEQWQSHYAPARNKTSKNIAYAIQSGLRGADLLPSVVKDFRCWMFMRPDVWPSPPAEEPKSHEIAGADSSADSFFSELPNELLLLIMHQLPIQTFLALASTCRKLYNLLLSPEFADRVVKEDITEGGMKWVLPVASLDGEVDRANAVAREWLAHAGRTDDSQSAEGNTASLLLAPEFPYFAFARACYQSDSMRNRERIYGQVKQFDKLWRDYRANGWPVDVFAH</sequence>
<dbReference type="SMART" id="SM00256">
    <property type="entry name" value="FBOX"/>
    <property type="match status" value="1"/>
</dbReference>
<organism evidence="2 3">
    <name type="scientific">Sistotremastrum niveocremeum HHB9708</name>
    <dbReference type="NCBI Taxonomy" id="1314777"/>
    <lineage>
        <taxon>Eukaryota</taxon>
        <taxon>Fungi</taxon>
        <taxon>Dikarya</taxon>
        <taxon>Basidiomycota</taxon>
        <taxon>Agaricomycotina</taxon>
        <taxon>Agaricomycetes</taxon>
        <taxon>Sistotremastrales</taxon>
        <taxon>Sistotremastraceae</taxon>
        <taxon>Sertulicium</taxon>
        <taxon>Sertulicium niveocremeum</taxon>
    </lineage>
</organism>
<dbReference type="InterPro" id="IPR001810">
    <property type="entry name" value="F-box_dom"/>
</dbReference>
<reference evidence="2 3" key="1">
    <citation type="journal article" date="2016" name="Mol. Biol. Evol.">
        <title>Comparative Genomics of Early-Diverging Mushroom-Forming Fungi Provides Insights into the Origins of Lignocellulose Decay Capabilities.</title>
        <authorList>
            <person name="Nagy L.G."/>
            <person name="Riley R."/>
            <person name="Tritt A."/>
            <person name="Adam C."/>
            <person name="Daum C."/>
            <person name="Floudas D."/>
            <person name="Sun H."/>
            <person name="Yadav J.S."/>
            <person name="Pangilinan J."/>
            <person name="Larsson K.H."/>
            <person name="Matsuura K."/>
            <person name="Barry K."/>
            <person name="Labutti K."/>
            <person name="Kuo R."/>
            <person name="Ohm R.A."/>
            <person name="Bhattacharya S.S."/>
            <person name="Shirouzu T."/>
            <person name="Yoshinaga Y."/>
            <person name="Martin F.M."/>
            <person name="Grigoriev I.V."/>
            <person name="Hibbett D.S."/>
        </authorList>
    </citation>
    <scope>NUCLEOTIDE SEQUENCE [LARGE SCALE GENOMIC DNA]</scope>
    <source>
        <strain evidence="2 3">HHB9708</strain>
    </source>
</reference>
<dbReference type="Proteomes" id="UP000076722">
    <property type="component" value="Unassembled WGS sequence"/>
</dbReference>
<dbReference type="OrthoDB" id="2751369at2759"/>
<proteinExistence type="predicted"/>
<feature type="domain" description="F-box" evidence="1">
    <location>
        <begin position="325"/>
        <end position="371"/>
    </location>
</feature>
<gene>
    <name evidence="2" type="ORF">SISNIDRAFT_460247</name>
</gene>
<dbReference type="PROSITE" id="PS50181">
    <property type="entry name" value="FBOX"/>
    <property type="match status" value="1"/>
</dbReference>
<evidence type="ECO:0000313" key="3">
    <source>
        <dbReference type="Proteomes" id="UP000076722"/>
    </source>
</evidence>
<keyword evidence="3" id="KW-1185">Reference proteome</keyword>